<reference evidence="7 8" key="1">
    <citation type="journal article" date="2015" name="Stand. Genomic Sci.">
        <title>High quality draft genome sequence of the moderately halophilic bacterium Pontibacillus yanchengensis Y32(T) and comparison among Pontibacillus genomes.</title>
        <authorList>
            <person name="Huang J."/>
            <person name="Qiao Z.X."/>
            <person name="Tang J.W."/>
            <person name="Wang G."/>
        </authorList>
    </citation>
    <scope>NUCLEOTIDE SEQUENCE [LARGE SCALE GENOMIC DNA]</scope>
    <source>
        <strain evidence="7 8">Y32</strain>
    </source>
</reference>
<sequence>MKKNGMINSDIASVLARLGHTDTIVIADCGLPIPEHVPRIDLSITKGTPSFIEVLEAVLDDMEVEKMTLAYEMEMHNPSLHQNLLKRCNQYTMDFLSHDVLKEATNDAKVVIRTGEASPFANVILTSGVIF</sequence>
<comment type="function">
    <text evidence="6">Catalyzes the interconversion of beta-pyran and beta-furan forms of D-ribose.</text>
</comment>
<dbReference type="HAMAP" id="MF_01661">
    <property type="entry name" value="D_rib_pyranase"/>
    <property type="match status" value="1"/>
</dbReference>
<feature type="binding site" evidence="6">
    <location>
        <position position="28"/>
    </location>
    <ligand>
        <name>substrate</name>
    </ligand>
</feature>
<keyword evidence="3 6" id="KW-0963">Cytoplasm</keyword>
<dbReference type="GO" id="GO:0019303">
    <property type="term" value="P:D-ribose catabolic process"/>
    <property type="evidence" value="ECO:0007669"/>
    <property type="project" value="UniProtKB-UniRule"/>
</dbReference>
<dbReference type="eggNOG" id="COG1869">
    <property type="taxonomic scope" value="Bacteria"/>
</dbReference>
<dbReference type="SUPFAM" id="SSF102546">
    <property type="entry name" value="RbsD-like"/>
    <property type="match status" value="1"/>
</dbReference>
<comment type="catalytic activity">
    <reaction evidence="1 6">
        <text>beta-D-ribopyranose = beta-D-ribofuranose</text>
        <dbReference type="Rhea" id="RHEA:25432"/>
        <dbReference type="ChEBI" id="CHEBI:27476"/>
        <dbReference type="ChEBI" id="CHEBI:47002"/>
        <dbReference type="EC" id="5.4.99.62"/>
    </reaction>
</comment>
<dbReference type="GO" id="GO:0005829">
    <property type="term" value="C:cytosol"/>
    <property type="evidence" value="ECO:0007669"/>
    <property type="project" value="TreeGrafter"/>
</dbReference>
<keyword evidence="4 6" id="KW-0413">Isomerase</keyword>
<dbReference type="PANTHER" id="PTHR37831">
    <property type="entry name" value="D-RIBOSE PYRANASE"/>
    <property type="match status" value="1"/>
</dbReference>
<feature type="binding site" evidence="6">
    <location>
        <begin position="120"/>
        <end position="122"/>
    </location>
    <ligand>
        <name>substrate</name>
    </ligand>
</feature>
<dbReference type="AlphaFoldDB" id="A0A0A2TA33"/>
<accession>A0A0A2TA33</accession>
<name>A0A0A2TA33_9BACI</name>
<keyword evidence="5 6" id="KW-0119">Carbohydrate metabolism</keyword>
<comment type="subcellular location">
    <subcellularLocation>
        <location evidence="6">Cytoplasm</location>
    </subcellularLocation>
</comment>
<dbReference type="Proteomes" id="UP000030147">
    <property type="component" value="Unassembled WGS sequence"/>
</dbReference>
<keyword evidence="8" id="KW-1185">Reference proteome</keyword>
<comment type="similarity">
    <text evidence="6">Belongs to the RbsD / FucU family. RbsD subfamily.</text>
</comment>
<dbReference type="InterPro" id="IPR023750">
    <property type="entry name" value="RbsD-like_sf"/>
</dbReference>
<dbReference type="RefSeq" id="WP_036820120.1">
    <property type="nucleotide sequence ID" value="NZ_AVBF01000031.1"/>
</dbReference>
<dbReference type="PANTHER" id="PTHR37831:SF1">
    <property type="entry name" value="D-RIBOSE PYRANASE"/>
    <property type="match status" value="1"/>
</dbReference>
<dbReference type="UniPathway" id="UPA00916">
    <property type="reaction ID" value="UER00888"/>
</dbReference>
<evidence type="ECO:0000313" key="8">
    <source>
        <dbReference type="Proteomes" id="UP000030147"/>
    </source>
</evidence>
<comment type="caution">
    <text evidence="7">The sequence shown here is derived from an EMBL/GenBank/DDBJ whole genome shotgun (WGS) entry which is preliminary data.</text>
</comment>
<dbReference type="NCBIfam" id="NF008761">
    <property type="entry name" value="PRK11797.1"/>
    <property type="match status" value="1"/>
</dbReference>
<evidence type="ECO:0000256" key="6">
    <source>
        <dbReference type="HAMAP-Rule" id="MF_01661"/>
    </source>
</evidence>
<proteinExistence type="inferred from homology"/>
<dbReference type="InterPro" id="IPR007721">
    <property type="entry name" value="RbsD_FucU"/>
</dbReference>
<comment type="pathway">
    <text evidence="6">Carbohydrate metabolism; D-ribose degradation; D-ribose 5-phosphate from beta-D-ribopyranose: step 1/2.</text>
</comment>
<comment type="subunit">
    <text evidence="6">Homodecamer.</text>
</comment>
<dbReference type="GO" id="GO:0048029">
    <property type="term" value="F:monosaccharide binding"/>
    <property type="evidence" value="ECO:0007669"/>
    <property type="project" value="InterPro"/>
</dbReference>
<dbReference type="InterPro" id="IPR023064">
    <property type="entry name" value="D-ribose_pyranase"/>
</dbReference>
<gene>
    <name evidence="6" type="primary">rbsD</name>
    <name evidence="7" type="ORF">N782_12015</name>
</gene>
<feature type="binding site" evidence="6">
    <location>
        <position position="98"/>
    </location>
    <ligand>
        <name>substrate</name>
    </ligand>
</feature>
<dbReference type="Gene3D" id="3.40.1650.10">
    <property type="entry name" value="RbsD-like domain"/>
    <property type="match status" value="1"/>
</dbReference>
<feature type="active site" description="Proton donor" evidence="6">
    <location>
        <position position="20"/>
    </location>
</feature>
<dbReference type="Pfam" id="PF05025">
    <property type="entry name" value="RbsD_FucU"/>
    <property type="match status" value="1"/>
</dbReference>
<dbReference type="GO" id="GO:0062193">
    <property type="term" value="F:D-ribose pyranase activity"/>
    <property type="evidence" value="ECO:0007669"/>
    <property type="project" value="UniProtKB-EC"/>
</dbReference>
<dbReference type="GO" id="GO:0016872">
    <property type="term" value="F:intramolecular lyase activity"/>
    <property type="evidence" value="ECO:0007669"/>
    <property type="project" value="UniProtKB-UniRule"/>
</dbReference>
<organism evidence="7 8">
    <name type="scientific">Pontibacillus yanchengensis Y32</name>
    <dbReference type="NCBI Taxonomy" id="1385514"/>
    <lineage>
        <taxon>Bacteria</taxon>
        <taxon>Bacillati</taxon>
        <taxon>Bacillota</taxon>
        <taxon>Bacilli</taxon>
        <taxon>Bacillales</taxon>
        <taxon>Bacillaceae</taxon>
        <taxon>Pontibacillus</taxon>
    </lineage>
</organism>
<evidence type="ECO:0000256" key="5">
    <source>
        <dbReference type="ARBA" id="ARBA00023277"/>
    </source>
</evidence>
<evidence type="ECO:0000256" key="4">
    <source>
        <dbReference type="ARBA" id="ARBA00023235"/>
    </source>
</evidence>
<dbReference type="STRING" id="1385514.N782_12015"/>
<protein>
    <recommendedName>
        <fullName evidence="2 6">D-ribose pyranase</fullName>
        <ecNumber evidence="2 6">5.4.99.62</ecNumber>
    </recommendedName>
</protein>
<evidence type="ECO:0000313" key="7">
    <source>
        <dbReference type="EMBL" id="KGP72379.1"/>
    </source>
</evidence>
<evidence type="ECO:0000256" key="2">
    <source>
        <dbReference type="ARBA" id="ARBA00012862"/>
    </source>
</evidence>
<dbReference type="OrthoDB" id="9805009at2"/>
<dbReference type="EC" id="5.4.99.62" evidence="2 6"/>
<evidence type="ECO:0000256" key="3">
    <source>
        <dbReference type="ARBA" id="ARBA00022490"/>
    </source>
</evidence>
<dbReference type="EMBL" id="AVBF01000031">
    <property type="protein sequence ID" value="KGP72379.1"/>
    <property type="molecule type" value="Genomic_DNA"/>
</dbReference>
<evidence type="ECO:0000256" key="1">
    <source>
        <dbReference type="ARBA" id="ARBA00000223"/>
    </source>
</evidence>